<dbReference type="OrthoDB" id="6432436at2759"/>
<dbReference type="PANTHER" id="PTHR47331">
    <property type="entry name" value="PHD-TYPE DOMAIN-CONTAINING PROTEIN"/>
    <property type="match status" value="1"/>
</dbReference>
<evidence type="ECO:0000259" key="2">
    <source>
        <dbReference type="Pfam" id="PF17921"/>
    </source>
</evidence>
<comment type="caution">
    <text evidence="3">The sequence shown here is derived from an EMBL/GenBank/DDBJ whole genome shotgun (WGS) entry which is preliminary data.</text>
</comment>
<name>A0A8X6N6L4_NEPPI</name>
<proteinExistence type="predicted"/>
<organism evidence="3 4">
    <name type="scientific">Nephila pilipes</name>
    <name type="common">Giant wood spider</name>
    <name type="synonym">Nephila maculata</name>
    <dbReference type="NCBI Taxonomy" id="299642"/>
    <lineage>
        <taxon>Eukaryota</taxon>
        <taxon>Metazoa</taxon>
        <taxon>Ecdysozoa</taxon>
        <taxon>Arthropoda</taxon>
        <taxon>Chelicerata</taxon>
        <taxon>Arachnida</taxon>
        <taxon>Araneae</taxon>
        <taxon>Araneomorphae</taxon>
        <taxon>Entelegynae</taxon>
        <taxon>Araneoidea</taxon>
        <taxon>Nephilidae</taxon>
        <taxon>Nephila</taxon>
    </lineage>
</organism>
<dbReference type="InterPro" id="IPR041588">
    <property type="entry name" value="Integrase_H2C2"/>
</dbReference>
<accession>A0A8X6N6L4</accession>
<protein>
    <submittedName>
        <fullName evidence="3">Integrase catalytic domain-containing protein</fullName>
    </submittedName>
</protein>
<evidence type="ECO:0000313" key="3">
    <source>
        <dbReference type="EMBL" id="GFS95988.1"/>
    </source>
</evidence>
<dbReference type="AlphaFoldDB" id="A0A8X6N6L4"/>
<dbReference type="Pfam" id="PF17921">
    <property type="entry name" value="Integrase_H2C2"/>
    <property type="match status" value="1"/>
</dbReference>
<sequence length="100" mass="11183">MCHADVDITLTQIREQFWIVKGRQYVKKALNNCLICRRLKLKPGTQVAAPLPLDGIQEHPSFDVCGLNFAGTFLYTILIQSGIYLFLPVCDKSNSLKVGS</sequence>
<keyword evidence="1" id="KW-0812">Transmembrane</keyword>
<dbReference type="Proteomes" id="UP000887013">
    <property type="component" value="Unassembled WGS sequence"/>
</dbReference>
<gene>
    <name evidence="3" type="primary">AVEN_178536_1</name>
    <name evidence="3" type="ORF">NPIL_419111</name>
</gene>
<evidence type="ECO:0000313" key="4">
    <source>
        <dbReference type="Proteomes" id="UP000887013"/>
    </source>
</evidence>
<evidence type="ECO:0000256" key="1">
    <source>
        <dbReference type="SAM" id="Phobius"/>
    </source>
</evidence>
<feature type="transmembrane region" description="Helical" evidence="1">
    <location>
        <begin position="67"/>
        <end position="87"/>
    </location>
</feature>
<keyword evidence="4" id="KW-1185">Reference proteome</keyword>
<keyword evidence="1" id="KW-0472">Membrane</keyword>
<keyword evidence="1" id="KW-1133">Transmembrane helix</keyword>
<feature type="domain" description="Integrase zinc-binding" evidence="2">
    <location>
        <begin position="2"/>
        <end position="40"/>
    </location>
</feature>
<dbReference type="EMBL" id="BMAW01100620">
    <property type="protein sequence ID" value="GFS95988.1"/>
    <property type="molecule type" value="Genomic_DNA"/>
</dbReference>
<reference evidence="3" key="1">
    <citation type="submission" date="2020-08" db="EMBL/GenBank/DDBJ databases">
        <title>Multicomponent nature underlies the extraordinary mechanical properties of spider dragline silk.</title>
        <authorList>
            <person name="Kono N."/>
            <person name="Nakamura H."/>
            <person name="Mori M."/>
            <person name="Yoshida Y."/>
            <person name="Ohtoshi R."/>
            <person name="Malay A.D."/>
            <person name="Moran D.A.P."/>
            <person name="Tomita M."/>
            <person name="Numata K."/>
            <person name="Arakawa K."/>
        </authorList>
    </citation>
    <scope>NUCLEOTIDE SEQUENCE</scope>
</reference>